<comment type="catalytic activity">
    <reaction evidence="1">
        <text>(4aS,6R)-4a-hydroxy-L-erythro-5,6,7,8-tetrahydrobiopterin = (6R)-L-erythro-6,7-dihydrobiopterin + H2O</text>
        <dbReference type="Rhea" id="RHEA:11920"/>
        <dbReference type="ChEBI" id="CHEBI:15377"/>
        <dbReference type="ChEBI" id="CHEBI:15642"/>
        <dbReference type="ChEBI" id="CHEBI:43120"/>
        <dbReference type="EC" id="4.2.1.96"/>
    </reaction>
</comment>
<proteinExistence type="inferred from homology"/>
<keyword evidence="4" id="KW-0456">Lyase</keyword>
<dbReference type="EC" id="4.2.1.96" evidence="3"/>
<protein>
    <recommendedName>
        <fullName evidence="3">4a-hydroxytetrahydrobiopterin dehydratase</fullName>
        <ecNumber evidence="3">4.2.1.96</ecNumber>
    </recommendedName>
    <alternativeName>
        <fullName evidence="5">4-alpha-hydroxy-tetrahydropterin dehydratase</fullName>
    </alternativeName>
</protein>
<dbReference type="InterPro" id="IPR001533">
    <property type="entry name" value="Pterin_deHydtase"/>
</dbReference>
<dbReference type="PANTHER" id="PTHR12599:SF0">
    <property type="entry name" value="PTERIN-4-ALPHA-CARBINOLAMINE DEHYDRATASE"/>
    <property type="match status" value="1"/>
</dbReference>
<keyword evidence="7" id="KW-1185">Reference proteome</keyword>
<comment type="similarity">
    <text evidence="2">Belongs to the pterin-4-alpha-carbinolamine dehydratase family.</text>
</comment>
<evidence type="ECO:0000256" key="2">
    <source>
        <dbReference type="ARBA" id="ARBA00006472"/>
    </source>
</evidence>
<dbReference type="AlphaFoldDB" id="A0AAD1XVS3"/>
<dbReference type="GO" id="GO:0006729">
    <property type="term" value="P:tetrahydrobiopterin biosynthetic process"/>
    <property type="evidence" value="ECO:0007669"/>
    <property type="project" value="InterPro"/>
</dbReference>
<evidence type="ECO:0000256" key="4">
    <source>
        <dbReference type="ARBA" id="ARBA00023239"/>
    </source>
</evidence>
<dbReference type="SUPFAM" id="SSF55248">
    <property type="entry name" value="PCD-like"/>
    <property type="match status" value="1"/>
</dbReference>
<evidence type="ECO:0000256" key="1">
    <source>
        <dbReference type="ARBA" id="ARBA00001554"/>
    </source>
</evidence>
<dbReference type="InterPro" id="IPR036428">
    <property type="entry name" value="PCD_sf"/>
</dbReference>
<reference evidence="6" key="1">
    <citation type="submission" date="2023-07" db="EMBL/GenBank/DDBJ databases">
        <authorList>
            <consortium name="AG Swart"/>
            <person name="Singh M."/>
            <person name="Singh A."/>
            <person name="Seah K."/>
            <person name="Emmerich C."/>
        </authorList>
    </citation>
    <scope>NUCLEOTIDE SEQUENCE</scope>
    <source>
        <strain evidence="6">DP1</strain>
    </source>
</reference>
<evidence type="ECO:0000256" key="5">
    <source>
        <dbReference type="ARBA" id="ARBA00030497"/>
    </source>
</evidence>
<gene>
    <name evidence="6" type="ORF">ECRASSUSDP1_LOCUS20731</name>
</gene>
<comment type="caution">
    <text evidence="6">The sequence shown here is derived from an EMBL/GenBank/DDBJ whole genome shotgun (WGS) entry which is preliminary data.</text>
</comment>
<evidence type="ECO:0000313" key="7">
    <source>
        <dbReference type="Proteomes" id="UP001295684"/>
    </source>
</evidence>
<dbReference type="GO" id="GO:0008124">
    <property type="term" value="F:4-alpha-hydroxytetrahydrobiopterin dehydratase activity"/>
    <property type="evidence" value="ECO:0007669"/>
    <property type="project" value="UniProtKB-EC"/>
</dbReference>
<sequence length="250" mass="28940">MFSLKRVLNKTPTMGKMWAIRRFSREVSLFGTVATAADVPAREIMNHLDQTREFIRISEAKFAEYNANAMEEYDQMIQNQINAIVARNGIDEWELAEDNGFLRKTFTFATPETAHYFMNEVSKVCSKSDHHPEWKLVSDRAIEVHLTSHFAGNKVSINDYELAEAMNKIEKTSQSYNHYSYFTTSKIIEYIIGFVLVGFAIRGIKPRYPEVQVEGRDIHSLEYTENFTNAKVDQQLDKYSLEEIKGKILQ</sequence>
<accession>A0AAD1XVS3</accession>
<organism evidence="6 7">
    <name type="scientific">Euplotes crassus</name>
    <dbReference type="NCBI Taxonomy" id="5936"/>
    <lineage>
        <taxon>Eukaryota</taxon>
        <taxon>Sar</taxon>
        <taxon>Alveolata</taxon>
        <taxon>Ciliophora</taxon>
        <taxon>Intramacronucleata</taxon>
        <taxon>Spirotrichea</taxon>
        <taxon>Hypotrichia</taxon>
        <taxon>Euplotida</taxon>
        <taxon>Euplotidae</taxon>
        <taxon>Moneuplotes</taxon>
    </lineage>
</organism>
<dbReference type="EMBL" id="CAMPGE010021153">
    <property type="protein sequence ID" value="CAI2379322.1"/>
    <property type="molecule type" value="Genomic_DNA"/>
</dbReference>
<dbReference type="Gene3D" id="3.30.1360.20">
    <property type="entry name" value="Transcriptional coactivator/pterin dehydratase"/>
    <property type="match status" value="1"/>
</dbReference>
<evidence type="ECO:0000256" key="3">
    <source>
        <dbReference type="ARBA" id="ARBA00013252"/>
    </source>
</evidence>
<dbReference type="PANTHER" id="PTHR12599">
    <property type="entry name" value="PTERIN-4-ALPHA-CARBINOLAMINE DEHYDRATASE"/>
    <property type="match status" value="1"/>
</dbReference>
<name>A0AAD1XVS3_EUPCR</name>
<dbReference type="Pfam" id="PF01329">
    <property type="entry name" value="Pterin_4a"/>
    <property type="match status" value="1"/>
</dbReference>
<evidence type="ECO:0000313" key="6">
    <source>
        <dbReference type="EMBL" id="CAI2379322.1"/>
    </source>
</evidence>
<dbReference type="Proteomes" id="UP001295684">
    <property type="component" value="Unassembled WGS sequence"/>
</dbReference>